<feature type="transmembrane region" description="Helical" evidence="6">
    <location>
        <begin position="370"/>
        <end position="389"/>
    </location>
</feature>
<organism evidence="10 11">
    <name type="scientific">Gonium pectorale</name>
    <name type="common">Green alga</name>
    <dbReference type="NCBI Taxonomy" id="33097"/>
    <lineage>
        <taxon>Eukaryota</taxon>
        <taxon>Viridiplantae</taxon>
        <taxon>Chlorophyta</taxon>
        <taxon>core chlorophytes</taxon>
        <taxon>Chlorophyceae</taxon>
        <taxon>CS clade</taxon>
        <taxon>Chlamydomonadales</taxon>
        <taxon>Volvocaceae</taxon>
        <taxon>Gonium</taxon>
    </lineage>
</organism>
<reference evidence="11" key="1">
    <citation type="journal article" date="2016" name="Nat. Commun.">
        <title>The Gonium pectorale genome demonstrates co-option of cell cycle regulation during the evolution of multicellularity.</title>
        <authorList>
            <person name="Hanschen E.R."/>
            <person name="Marriage T.N."/>
            <person name="Ferris P.J."/>
            <person name="Hamaji T."/>
            <person name="Toyoda A."/>
            <person name="Fujiyama A."/>
            <person name="Neme R."/>
            <person name="Noguchi H."/>
            <person name="Minakuchi Y."/>
            <person name="Suzuki M."/>
            <person name="Kawai-Toyooka H."/>
            <person name="Smith D.R."/>
            <person name="Sparks H."/>
            <person name="Anderson J."/>
            <person name="Bakaric R."/>
            <person name="Luria V."/>
            <person name="Karger A."/>
            <person name="Kirschner M.W."/>
            <person name="Durand P.M."/>
            <person name="Michod R.E."/>
            <person name="Nozaki H."/>
            <person name="Olson B.J."/>
        </authorList>
    </citation>
    <scope>NUCLEOTIDE SEQUENCE [LARGE SCALE GENOMIC DNA]</scope>
    <source>
        <strain evidence="11">NIES-2863</strain>
    </source>
</reference>
<feature type="transmembrane region" description="Helical" evidence="6">
    <location>
        <begin position="335"/>
        <end position="358"/>
    </location>
</feature>
<evidence type="ECO:0000256" key="7">
    <source>
        <dbReference type="SAM" id="Coils"/>
    </source>
</evidence>
<sequence length="554" mass="59023">MVCCPRCAELERELEQLRQAHSMQELNERAMADTATTLDKERAEARQEAAVYQTETMQVKAQKEMADSRIAELEARNGRLVSVVNQGGLELQRISAGIKPALSPEAAESLALALQSVGDQLHAALLPEFGSVDPSPSPSGEQVQRPWAYGTPGSSEETPRAHGASATSTAAGGLAASSSSPGGGLTPALPKWPAGLSATPPIVYRPTTPAGLNSLQMADLQEKDASAKDSPVGSLASAMASEMKTAFGSPHEATPEKPAATPDVNPAKQLDFNINPPTPATPAMVGASSSDELDYNAFITETLLWTNKVRSTFYFVAGFLAWLAVRGVFSSSTTLFTGVCYVLLFSLIFNFLRGAVAPRLQERCTWSDSGLTRLAAAAATTAISAAAALHDRHLNGLDPLKSLEVGLGLWVLSLLGRALDAVTLLLLLHLGAFSVPLGYKMFKGRIDAIIKDVYGKAKAHYEKLDRRVRGAVVLVPLILLVFLLPVVDRLVVVFICLAYARVLTRPDEYAALQRRVAPVGTTLNKKVLTPITAAASSALTKYDITPTPSKKKRS</sequence>
<evidence type="ECO:0000259" key="9">
    <source>
        <dbReference type="PROSITE" id="PS50845"/>
    </source>
</evidence>
<feature type="transmembrane region" description="Helical" evidence="6">
    <location>
        <begin position="409"/>
        <end position="435"/>
    </location>
</feature>
<dbReference type="Proteomes" id="UP000075714">
    <property type="component" value="Unassembled WGS sequence"/>
</dbReference>
<proteinExistence type="predicted"/>
<comment type="caution">
    <text evidence="10">The sequence shown here is derived from an EMBL/GenBank/DDBJ whole genome shotgun (WGS) entry which is preliminary data.</text>
</comment>
<keyword evidence="2 6" id="KW-0812">Transmembrane</keyword>
<keyword evidence="3 6" id="KW-0256">Endoplasmic reticulum</keyword>
<feature type="region of interest" description="Disordered" evidence="8">
    <location>
        <begin position="128"/>
        <end position="192"/>
    </location>
</feature>
<feature type="compositionally biased region" description="Low complexity" evidence="8">
    <location>
        <begin position="163"/>
        <end position="180"/>
    </location>
</feature>
<evidence type="ECO:0000256" key="6">
    <source>
        <dbReference type="RuleBase" id="RU363132"/>
    </source>
</evidence>
<evidence type="ECO:0000256" key="4">
    <source>
        <dbReference type="ARBA" id="ARBA00022989"/>
    </source>
</evidence>
<evidence type="ECO:0000256" key="3">
    <source>
        <dbReference type="ARBA" id="ARBA00022824"/>
    </source>
</evidence>
<dbReference type="GO" id="GO:0005789">
    <property type="term" value="C:endoplasmic reticulum membrane"/>
    <property type="evidence" value="ECO:0007669"/>
    <property type="project" value="UniProtKB-SubCell"/>
</dbReference>
<dbReference type="OrthoDB" id="530613at2759"/>
<dbReference type="InterPro" id="IPR003388">
    <property type="entry name" value="Reticulon"/>
</dbReference>
<dbReference type="PANTHER" id="PTHR10994:SF193">
    <property type="entry name" value="RETICULON-LIKE PROTEIN"/>
    <property type="match status" value="1"/>
</dbReference>
<dbReference type="PROSITE" id="PS50845">
    <property type="entry name" value="RETICULON"/>
    <property type="match status" value="1"/>
</dbReference>
<protein>
    <recommendedName>
        <fullName evidence="6">Reticulon-like protein</fullName>
    </recommendedName>
</protein>
<feature type="transmembrane region" description="Helical" evidence="6">
    <location>
        <begin position="312"/>
        <end position="329"/>
    </location>
</feature>
<dbReference type="InterPro" id="IPR045064">
    <property type="entry name" value="Reticulon-like"/>
</dbReference>
<comment type="caution">
    <text evidence="6">Lacks conserved residue(s) required for the propagation of feature annotation.</text>
</comment>
<name>A0A150G1N9_GONPE</name>
<accession>A0A150G1N9</accession>
<dbReference type="STRING" id="33097.A0A150G1N9"/>
<feature type="transmembrane region" description="Helical" evidence="6">
    <location>
        <begin position="471"/>
        <end position="500"/>
    </location>
</feature>
<feature type="domain" description="Reticulon" evidence="9">
    <location>
        <begin position="299"/>
        <end position="469"/>
    </location>
</feature>
<evidence type="ECO:0000313" key="11">
    <source>
        <dbReference type="Proteomes" id="UP000075714"/>
    </source>
</evidence>
<gene>
    <name evidence="10" type="ORF">GPECTOR_80g159</name>
</gene>
<evidence type="ECO:0000256" key="8">
    <source>
        <dbReference type="SAM" id="MobiDB-lite"/>
    </source>
</evidence>
<keyword evidence="11" id="KW-1185">Reference proteome</keyword>
<feature type="coiled-coil region" evidence="7">
    <location>
        <begin position="7"/>
        <end position="76"/>
    </location>
</feature>
<dbReference type="GO" id="GO:0009617">
    <property type="term" value="P:response to bacterium"/>
    <property type="evidence" value="ECO:0007669"/>
    <property type="project" value="InterPro"/>
</dbReference>
<dbReference type="AlphaFoldDB" id="A0A150G1N9"/>
<evidence type="ECO:0000256" key="1">
    <source>
        <dbReference type="ARBA" id="ARBA00004477"/>
    </source>
</evidence>
<keyword evidence="7" id="KW-0175">Coiled coil</keyword>
<dbReference type="PANTHER" id="PTHR10994">
    <property type="entry name" value="RETICULON"/>
    <property type="match status" value="1"/>
</dbReference>
<keyword evidence="4 6" id="KW-1133">Transmembrane helix</keyword>
<evidence type="ECO:0000256" key="5">
    <source>
        <dbReference type="ARBA" id="ARBA00023136"/>
    </source>
</evidence>
<dbReference type="Pfam" id="PF02453">
    <property type="entry name" value="Reticulon"/>
    <property type="match status" value="1"/>
</dbReference>
<dbReference type="EMBL" id="LSYV01000081">
    <property type="protein sequence ID" value="KXZ43799.1"/>
    <property type="molecule type" value="Genomic_DNA"/>
</dbReference>
<comment type="subcellular location">
    <subcellularLocation>
        <location evidence="1 6">Endoplasmic reticulum membrane</location>
        <topology evidence="1 6">Multi-pass membrane protein</topology>
    </subcellularLocation>
</comment>
<evidence type="ECO:0000256" key="2">
    <source>
        <dbReference type="ARBA" id="ARBA00022692"/>
    </source>
</evidence>
<evidence type="ECO:0000313" key="10">
    <source>
        <dbReference type="EMBL" id="KXZ43799.1"/>
    </source>
</evidence>
<keyword evidence="5 6" id="KW-0472">Membrane</keyword>